<dbReference type="Proteomes" id="UP000063953">
    <property type="component" value="Chromosome"/>
</dbReference>
<name>A0A0K1XD99_9GAMM</name>
<feature type="domain" description="Methyltransferase" evidence="1">
    <location>
        <begin position="112"/>
        <end position="237"/>
    </location>
</feature>
<dbReference type="PANTHER" id="PTHR13369:SF0">
    <property type="entry name" value="GLUTATHIONE S-TRANSFERASE C-TERMINAL DOMAIN-CONTAINING PROTEIN"/>
    <property type="match status" value="1"/>
</dbReference>
<sequence>MGSRYLSTAQLQSWFIALDNFLLTQQSFWRERPFTTRSLAWESQAPELSAWLRSQSLAHAEHYQAHPTKLIGAPAPYTELALLSQQLTQLPASCSRTLSARPAYLSRDVPGRKWQQIASLAEAITPIDSTAQPHWLDWCAGKGHLARYLAWPDQTYSCLEYDPKLVAAGQQLTDKLGLPGQHQCQDVMQPEAVEFLSGTLPVALHACGDLHRQLIQGVIGQAVTQLAVVPCCYNRTATEQYRPLSKLAKASLLALSKTDLALPLQSTVTANRRETAQRDQSMAWRLAFDIYQRQVRDVDQYLSTPTLGREWWKQSFAEWCQNLAALKKIAVKPATDWLTLEQQGWQRLAQVRNLELVQGLFKRPLELWLLLDLALYLSESGYQVALSTFCSESLTPRNILLQAVLKK</sequence>
<dbReference type="STRING" id="1697053.AKN87_07500"/>
<proteinExistence type="predicted"/>
<dbReference type="PATRIC" id="fig|1698449.3.peg.1016"/>
<evidence type="ECO:0000313" key="3">
    <source>
        <dbReference type="Proteomes" id="UP000063953"/>
    </source>
</evidence>
<organism evidence="2 3">
    <name type="scientific">Thiopseudomonas alkaliphila</name>
    <dbReference type="NCBI Taxonomy" id="1697053"/>
    <lineage>
        <taxon>Bacteria</taxon>
        <taxon>Pseudomonadati</taxon>
        <taxon>Pseudomonadota</taxon>
        <taxon>Gammaproteobacteria</taxon>
        <taxon>Pseudomonadales</taxon>
        <taxon>Pseudomonadaceae</taxon>
        <taxon>Thiopseudomonas</taxon>
    </lineage>
</organism>
<protein>
    <recommendedName>
        <fullName evidence="1">Methyltransferase domain-containing protein</fullName>
    </recommendedName>
</protein>
<dbReference type="Pfam" id="PF13679">
    <property type="entry name" value="Methyltransf_32"/>
    <property type="match status" value="1"/>
</dbReference>
<keyword evidence="3" id="KW-1185">Reference proteome</keyword>
<accession>A0A0K1XD99</accession>
<gene>
    <name evidence="2" type="ORF">AKN88_05080</name>
</gene>
<dbReference type="PANTHER" id="PTHR13369">
    <property type="match status" value="1"/>
</dbReference>
<evidence type="ECO:0000313" key="2">
    <source>
        <dbReference type="EMBL" id="AKX59375.1"/>
    </source>
</evidence>
<dbReference type="EMBL" id="CP012365">
    <property type="protein sequence ID" value="AKX59375.1"/>
    <property type="molecule type" value="Genomic_DNA"/>
</dbReference>
<dbReference type="AlphaFoldDB" id="A0A0K1XD99"/>
<dbReference type="RefSeq" id="WP_053100553.1">
    <property type="nucleotide sequence ID" value="NZ_CP012365.1"/>
</dbReference>
<reference evidence="2 3" key="1">
    <citation type="journal article" date="2015" name="Genome Announc.">
        <title>Genome Sequences of Oblitimonas alkaliphila gen. nov. sp. nov. (Proposed), a Novel Bacterium of the Pseudomonadaceae Family.</title>
        <authorList>
            <person name="Lauer A.C."/>
            <person name="Nicholson A.C."/>
            <person name="Humrighouse B.W."/>
            <person name="Emery B."/>
            <person name="Drobish A."/>
            <person name="Juieng P."/>
            <person name="Loparev V."/>
            <person name="McQuiston J.R."/>
        </authorList>
    </citation>
    <scope>NUCLEOTIDE SEQUENCE [LARGE SCALE GENOMIC DNA]</scope>
    <source>
        <strain evidence="2 3">E5571</strain>
    </source>
</reference>
<dbReference type="InterPro" id="IPR029063">
    <property type="entry name" value="SAM-dependent_MTases_sf"/>
</dbReference>
<evidence type="ECO:0000259" key="1">
    <source>
        <dbReference type="Pfam" id="PF13679"/>
    </source>
</evidence>
<dbReference type="InterPro" id="IPR025714">
    <property type="entry name" value="Methyltranfer_dom"/>
</dbReference>
<dbReference type="SUPFAM" id="SSF53335">
    <property type="entry name" value="S-adenosyl-L-methionine-dependent methyltransferases"/>
    <property type="match status" value="1"/>
</dbReference>